<evidence type="ECO:0000313" key="3">
    <source>
        <dbReference type="Proteomes" id="UP000002730"/>
    </source>
</evidence>
<dbReference type="PROSITE" id="PS51257">
    <property type="entry name" value="PROKAR_LIPOPROTEIN"/>
    <property type="match status" value="1"/>
</dbReference>
<organism evidence="2 3">
    <name type="scientific">Clostridium cellulovorans (strain ATCC 35296 / DSM 3052 / OCM 3 / 743B)</name>
    <dbReference type="NCBI Taxonomy" id="573061"/>
    <lineage>
        <taxon>Bacteria</taxon>
        <taxon>Bacillati</taxon>
        <taxon>Bacillota</taxon>
        <taxon>Clostridia</taxon>
        <taxon>Eubacteriales</taxon>
        <taxon>Clostridiaceae</taxon>
        <taxon>Clostridium</taxon>
    </lineage>
</organism>
<dbReference type="InterPro" id="IPR058780">
    <property type="entry name" value="YhfM-like_dom"/>
</dbReference>
<dbReference type="EMBL" id="CP002160">
    <property type="protein sequence ID" value="ADL50109.1"/>
    <property type="molecule type" value="Genomic_DNA"/>
</dbReference>
<name>D9SPR0_CLOC7</name>
<keyword evidence="2" id="KW-0449">Lipoprotein</keyword>
<dbReference type="AlphaFoldDB" id="D9SPR0"/>
<reference evidence="2 3" key="1">
    <citation type="submission" date="2010-08" db="EMBL/GenBank/DDBJ databases">
        <title>Complete sequence of Clostridium cellulovorans 743B.</title>
        <authorList>
            <consortium name="US DOE Joint Genome Institute"/>
            <person name="Lucas S."/>
            <person name="Copeland A."/>
            <person name="Lapidus A."/>
            <person name="Cheng J.-F."/>
            <person name="Bruce D."/>
            <person name="Goodwin L."/>
            <person name="Pitluck S."/>
            <person name="Chertkov O."/>
            <person name="Detter J.C."/>
            <person name="Han C."/>
            <person name="Tapia R."/>
            <person name="Land M."/>
            <person name="Hauser L."/>
            <person name="Chang Y.-J."/>
            <person name="Jeffries C."/>
            <person name="Kyrpides N."/>
            <person name="Ivanova N."/>
            <person name="Mikhailova N."/>
            <person name="Hemme C.L."/>
            <person name="Woyke T."/>
        </authorList>
    </citation>
    <scope>NUCLEOTIDE SEQUENCE [LARGE SCALE GENOMIC DNA]</scope>
    <source>
        <strain evidence="3">ATCC 35296 / DSM 3052 / OCM 3 / 743B</strain>
    </source>
</reference>
<evidence type="ECO:0000259" key="1">
    <source>
        <dbReference type="Pfam" id="PF26353"/>
    </source>
</evidence>
<protein>
    <submittedName>
        <fullName evidence="2">Putative lipoprotein</fullName>
    </submittedName>
</protein>
<accession>D9SPR0</accession>
<dbReference type="OrthoDB" id="1931871at2"/>
<dbReference type="eggNOG" id="ENOG5030364">
    <property type="taxonomic scope" value="Bacteria"/>
</dbReference>
<dbReference type="RefSeq" id="WP_010075124.1">
    <property type="nucleotide sequence ID" value="NC_014393.1"/>
</dbReference>
<evidence type="ECO:0000313" key="2">
    <source>
        <dbReference type="EMBL" id="ADL50109.1"/>
    </source>
</evidence>
<dbReference type="Proteomes" id="UP000002730">
    <property type="component" value="Chromosome"/>
</dbReference>
<proteinExistence type="predicted"/>
<dbReference type="STRING" id="573061.Clocel_0329"/>
<dbReference type="Pfam" id="PF26353">
    <property type="entry name" value="YhfM"/>
    <property type="match status" value="1"/>
</dbReference>
<sequence>MKRTLKTLMVFIVIIAVVLSGCGTKNTYFDYMKDGNVDKIIIKNARDKGLRFIITDAEKINNLYKVLEVAENTTSKTSLETDYIIELYNAADIVDTLNYVVGISSSEDGNLFNENNSFKVSKRLDEDIFSYLEDIRKPKYFNKVYYESITKVVDTYNRSNSNSSVISFNITDDDDVQKFIYSTELKNFTNQMSGKLNVVKDDASMGNLKLTFETIGYKSSTEDNALKATFKAKATIKAVDTGIITNYWISNVYSGNSWNYNITTEEPSDF</sequence>
<gene>
    <name evidence="2" type="ordered locus">Clocel_0329</name>
</gene>
<dbReference type="HOGENOM" id="CLU_1003623_0_0_9"/>
<keyword evidence="3" id="KW-1185">Reference proteome</keyword>
<dbReference type="KEGG" id="ccb:Clocel_0329"/>
<feature type="domain" description="YhfM-like" evidence="1">
    <location>
        <begin position="34"/>
        <end position="137"/>
    </location>
</feature>